<name>A0A4C1VPA1_EUMVA</name>
<keyword evidence="3" id="KW-1185">Reference proteome</keyword>
<reference evidence="2 3" key="1">
    <citation type="journal article" date="2019" name="Commun. Biol.">
        <title>The bagworm genome reveals a unique fibroin gene that provides high tensile strength.</title>
        <authorList>
            <person name="Kono N."/>
            <person name="Nakamura H."/>
            <person name="Ohtoshi R."/>
            <person name="Tomita M."/>
            <person name="Numata K."/>
            <person name="Arakawa K."/>
        </authorList>
    </citation>
    <scope>NUCLEOTIDE SEQUENCE [LARGE SCALE GENOMIC DNA]</scope>
</reference>
<feature type="region of interest" description="Disordered" evidence="1">
    <location>
        <begin position="160"/>
        <end position="184"/>
    </location>
</feature>
<sequence>MRREKKGYKEKENNKVQKYERIIRGTCLTRRPRAGSASSWAKQEVRVPRTARARPTRPRIVRFATALPRRCITPFGAAASARRVPSGGRTPGADRPGPGRDYERDIINSLLQRFPRGRSRRPAAGAADLRDPVRDLYGCCYCYGASGGRPHSQVAGQMPRVAGPGEGGRRRSSGEISSRGRRGAGCGNTVAVQILHERPIVFGVKQLCRLTHGP</sequence>
<dbReference type="AlphaFoldDB" id="A0A4C1VPA1"/>
<organism evidence="2 3">
    <name type="scientific">Eumeta variegata</name>
    <name type="common">Bagworm moth</name>
    <name type="synonym">Eumeta japonica</name>
    <dbReference type="NCBI Taxonomy" id="151549"/>
    <lineage>
        <taxon>Eukaryota</taxon>
        <taxon>Metazoa</taxon>
        <taxon>Ecdysozoa</taxon>
        <taxon>Arthropoda</taxon>
        <taxon>Hexapoda</taxon>
        <taxon>Insecta</taxon>
        <taxon>Pterygota</taxon>
        <taxon>Neoptera</taxon>
        <taxon>Endopterygota</taxon>
        <taxon>Lepidoptera</taxon>
        <taxon>Glossata</taxon>
        <taxon>Ditrysia</taxon>
        <taxon>Tineoidea</taxon>
        <taxon>Psychidae</taxon>
        <taxon>Oiketicinae</taxon>
        <taxon>Eumeta</taxon>
    </lineage>
</organism>
<evidence type="ECO:0000313" key="3">
    <source>
        <dbReference type="Proteomes" id="UP000299102"/>
    </source>
</evidence>
<feature type="region of interest" description="Disordered" evidence="1">
    <location>
        <begin position="78"/>
        <end position="102"/>
    </location>
</feature>
<evidence type="ECO:0000256" key="1">
    <source>
        <dbReference type="SAM" id="MobiDB-lite"/>
    </source>
</evidence>
<dbReference type="Proteomes" id="UP000299102">
    <property type="component" value="Unassembled WGS sequence"/>
</dbReference>
<comment type="caution">
    <text evidence="2">The sequence shown here is derived from an EMBL/GenBank/DDBJ whole genome shotgun (WGS) entry which is preliminary data.</text>
</comment>
<proteinExistence type="predicted"/>
<protein>
    <submittedName>
        <fullName evidence="2">Uncharacterized protein</fullName>
    </submittedName>
</protein>
<accession>A0A4C1VPA1</accession>
<dbReference type="EMBL" id="BGZK01000380">
    <property type="protein sequence ID" value="GBP40370.1"/>
    <property type="molecule type" value="Genomic_DNA"/>
</dbReference>
<evidence type="ECO:0000313" key="2">
    <source>
        <dbReference type="EMBL" id="GBP40370.1"/>
    </source>
</evidence>
<gene>
    <name evidence="2" type="ORF">EVAR_86516_1</name>
</gene>